<gene>
    <name evidence="3" type="ordered locus">Sfum_1250</name>
</gene>
<name>A0LHP0_SYNFM</name>
<evidence type="ECO:0000313" key="3">
    <source>
        <dbReference type="EMBL" id="ABK16942.1"/>
    </source>
</evidence>
<dbReference type="HOGENOM" id="CLU_1488325_0_0_7"/>
<reference evidence="3 4" key="1">
    <citation type="submission" date="2006-10" db="EMBL/GenBank/DDBJ databases">
        <title>Complete sequence of Syntrophobacter fumaroxidans MPOB.</title>
        <authorList>
            <consortium name="US DOE Joint Genome Institute"/>
            <person name="Copeland A."/>
            <person name="Lucas S."/>
            <person name="Lapidus A."/>
            <person name="Barry K."/>
            <person name="Detter J.C."/>
            <person name="Glavina del Rio T."/>
            <person name="Hammon N."/>
            <person name="Israni S."/>
            <person name="Pitluck S."/>
            <person name="Goltsman E.G."/>
            <person name="Martinez M."/>
            <person name="Schmutz J."/>
            <person name="Larimer F."/>
            <person name="Land M."/>
            <person name="Hauser L."/>
            <person name="Kyrpides N."/>
            <person name="Kim E."/>
            <person name="Boone D.R."/>
            <person name="Brockman F."/>
            <person name="Culley D."/>
            <person name="Ferry J."/>
            <person name="Gunsalus R."/>
            <person name="McInerney M.J."/>
            <person name="Morrison M."/>
            <person name="Plugge C."/>
            <person name="Rohlin L."/>
            <person name="Scholten J."/>
            <person name="Sieber J."/>
            <person name="Stams A.J.M."/>
            <person name="Worm P."/>
            <person name="Henstra A.M."/>
            <person name="Richardson P."/>
        </authorList>
    </citation>
    <scope>NUCLEOTIDE SEQUENCE [LARGE SCALE GENOMIC DNA]</scope>
    <source>
        <strain evidence="4">DSM 10017 / MPOB</strain>
    </source>
</reference>
<proteinExistence type="predicted"/>
<dbReference type="AlphaFoldDB" id="A0LHP0"/>
<protein>
    <submittedName>
        <fullName evidence="3">Uncharacterized protein</fullName>
    </submittedName>
</protein>
<organism evidence="3 4">
    <name type="scientific">Syntrophobacter fumaroxidans (strain DSM 10017 / MPOB)</name>
    <dbReference type="NCBI Taxonomy" id="335543"/>
    <lineage>
        <taxon>Bacteria</taxon>
        <taxon>Pseudomonadati</taxon>
        <taxon>Thermodesulfobacteriota</taxon>
        <taxon>Syntrophobacteria</taxon>
        <taxon>Syntrophobacterales</taxon>
        <taxon>Syntrophobacteraceae</taxon>
        <taxon>Syntrophobacter</taxon>
    </lineage>
</organism>
<dbReference type="Proteomes" id="UP000001784">
    <property type="component" value="Chromosome"/>
</dbReference>
<keyword evidence="4" id="KW-1185">Reference proteome</keyword>
<dbReference type="KEGG" id="sfu:Sfum_1250"/>
<keyword evidence="2" id="KW-0732">Signal</keyword>
<evidence type="ECO:0000256" key="2">
    <source>
        <dbReference type="SAM" id="SignalP"/>
    </source>
</evidence>
<feature type="signal peptide" evidence="2">
    <location>
        <begin position="1"/>
        <end position="23"/>
    </location>
</feature>
<dbReference type="InParanoid" id="A0LHP0"/>
<dbReference type="EMBL" id="CP000478">
    <property type="protein sequence ID" value="ABK16942.1"/>
    <property type="molecule type" value="Genomic_DNA"/>
</dbReference>
<dbReference type="RefSeq" id="WP_011698113.1">
    <property type="nucleotide sequence ID" value="NC_008554.1"/>
</dbReference>
<sequence precursor="true">MKPKSLIVLSAILLLLEAGALPAQNKPSRTPHVPPSDMTPCTEVDTKGISVPPDFTIGYHSGPSHANWPGRRVHVTVDASGVVKYFVGSASGTKGKPPEIPLKQRKISKDQVKRIYAQVIACGFFELNRGYSNPRIRDGGYRTLSVTADAKTHNVGVHHFHVHRFSSIVDTLGKATGLQLY</sequence>
<feature type="region of interest" description="Disordered" evidence="1">
    <location>
        <begin position="24"/>
        <end position="45"/>
    </location>
</feature>
<accession>A0LHP0</accession>
<feature type="chain" id="PRO_5002626771" evidence="2">
    <location>
        <begin position="24"/>
        <end position="181"/>
    </location>
</feature>
<evidence type="ECO:0000313" key="4">
    <source>
        <dbReference type="Proteomes" id="UP000001784"/>
    </source>
</evidence>
<evidence type="ECO:0000256" key="1">
    <source>
        <dbReference type="SAM" id="MobiDB-lite"/>
    </source>
</evidence>